<protein>
    <recommendedName>
        <fullName evidence="4">Glycosyltransferase RgtA/B/C/D-like domain-containing protein</fullName>
    </recommendedName>
</protein>
<keyword evidence="1" id="KW-0472">Membrane</keyword>
<organism evidence="2 3">
    <name type="scientific">Rhodovulum sulfidophilum</name>
    <name type="common">Rhodobacter sulfidophilus</name>
    <dbReference type="NCBI Taxonomy" id="35806"/>
    <lineage>
        <taxon>Bacteria</taxon>
        <taxon>Pseudomonadati</taxon>
        <taxon>Pseudomonadota</taxon>
        <taxon>Alphaproteobacteria</taxon>
        <taxon>Rhodobacterales</taxon>
        <taxon>Paracoccaceae</taxon>
        <taxon>Rhodovulum</taxon>
    </lineage>
</organism>
<feature type="transmembrane region" description="Helical" evidence="1">
    <location>
        <begin position="307"/>
        <end position="326"/>
    </location>
</feature>
<evidence type="ECO:0000313" key="2">
    <source>
        <dbReference type="EMBL" id="MBL3609839.1"/>
    </source>
</evidence>
<evidence type="ECO:0000256" key="1">
    <source>
        <dbReference type="SAM" id="Phobius"/>
    </source>
</evidence>
<feature type="transmembrane region" description="Helical" evidence="1">
    <location>
        <begin position="207"/>
        <end position="225"/>
    </location>
</feature>
<keyword evidence="1" id="KW-1133">Transmembrane helix</keyword>
<feature type="transmembrane region" description="Helical" evidence="1">
    <location>
        <begin position="338"/>
        <end position="358"/>
    </location>
</feature>
<gene>
    <name evidence="2" type="ORF">JMM60_13700</name>
</gene>
<feature type="transmembrane region" description="Helical" evidence="1">
    <location>
        <begin position="166"/>
        <end position="195"/>
    </location>
</feature>
<comment type="caution">
    <text evidence="2">The sequence shown here is derived from an EMBL/GenBank/DDBJ whole genome shotgun (WGS) entry which is preliminary data.</text>
</comment>
<accession>A0ABS1RUT3</accession>
<keyword evidence="3" id="KW-1185">Reference proteome</keyword>
<dbReference type="EMBL" id="JAESJJ010000018">
    <property type="protein sequence ID" value="MBL3609839.1"/>
    <property type="molecule type" value="Genomic_DNA"/>
</dbReference>
<evidence type="ECO:0000313" key="3">
    <source>
        <dbReference type="Proteomes" id="UP000604473"/>
    </source>
</evidence>
<proteinExistence type="predicted"/>
<feature type="transmembrane region" description="Helical" evidence="1">
    <location>
        <begin position="254"/>
        <end position="272"/>
    </location>
</feature>
<reference evidence="2 3" key="1">
    <citation type="submission" date="2021-01" db="EMBL/GenBank/DDBJ databases">
        <title>Draft genomes of Rhodovulum sulfidophilum.</title>
        <authorList>
            <person name="Guzman M.S."/>
        </authorList>
    </citation>
    <scope>NUCLEOTIDE SEQUENCE [LARGE SCALE GENOMIC DNA]</scope>
    <source>
        <strain evidence="2 3">AB35</strain>
    </source>
</reference>
<feature type="transmembrane region" description="Helical" evidence="1">
    <location>
        <begin position="284"/>
        <end position="301"/>
    </location>
</feature>
<feature type="transmembrane region" description="Helical" evidence="1">
    <location>
        <begin position="144"/>
        <end position="160"/>
    </location>
</feature>
<dbReference type="RefSeq" id="WP_202249641.1">
    <property type="nucleotide sequence ID" value="NZ_JAESJJ010000018.1"/>
</dbReference>
<keyword evidence="1" id="KW-0812">Transmembrane</keyword>
<feature type="transmembrane region" description="Helical" evidence="1">
    <location>
        <begin position="120"/>
        <end position="137"/>
    </location>
</feature>
<evidence type="ECO:0008006" key="4">
    <source>
        <dbReference type="Google" id="ProtNLM"/>
    </source>
</evidence>
<feature type="transmembrane region" description="Helical" evidence="1">
    <location>
        <begin position="97"/>
        <end position="114"/>
    </location>
</feature>
<dbReference type="Proteomes" id="UP000604473">
    <property type="component" value="Unassembled WGS sequence"/>
</dbReference>
<sequence length="567" mass="62334">MGNAGFKHAQLPAAAILLALPCLLALTLSRVAGLFSWDDGAITLAYGRTLFASGEFALNALSPRTEGTSSLLYALLNGGVIHALDLGFHQAIDASRLISALFLGATAALLFSILQKYVAIAHAFIISALYCLLPVNYIEVFNGMEMLAFGFLLLLYLHLLQNAPRLALFVLPFVILVRIEAGFYLVFVLGLAFLLGGTESRSRYLQHLVATVLLLFGLEIFRHFYFGSLVPNTVVAKTNPPYSKGEMAGLEKKIAGFGLFLSYYFAPIILAFEFFRARRAEASALPNFLLIFAFGLFALLSGKNWGYDARMTLALLPPTLVALASVDCDIRRDGSARFVAPVLAMMLTLISHTIAATGSMGDFLASVRNGKEYTDLKRQDTSNLDIKAPYNYGMYGVTPENYRITGEAVQALGEILGVSSVTFASPDVGGLGLCCDRVSVIDTAMLTNPDLARHGYRFFGEYIARVRPDIIETHGMWSKNTRIYDEGFFNETYRPVIFRNTLLHVRNDHIRDLSSKGLLDEVDLQGLDWKAVRYGSQPIDQEYVLSRGKLMSVRARPHPMNGQVGPT</sequence>
<name>A0ABS1RUT3_RHOSU</name>